<protein>
    <submittedName>
        <fullName evidence="1">Uncharacterized protein</fullName>
    </submittedName>
</protein>
<dbReference type="Proteomes" id="UP000070501">
    <property type="component" value="Unassembled WGS sequence"/>
</dbReference>
<reference evidence="2" key="1">
    <citation type="submission" date="2016-02" db="EMBL/GenBank/DDBJ databases">
        <title>Draft genome sequence of Microdochium bolleyi, a fungal endophyte of beachgrass.</title>
        <authorList>
            <consortium name="DOE Joint Genome Institute"/>
            <person name="David A.S."/>
            <person name="May G."/>
            <person name="Haridas S."/>
            <person name="Lim J."/>
            <person name="Wang M."/>
            <person name="Labutti K."/>
            <person name="Lipzen A."/>
            <person name="Barry K."/>
            <person name="Grigoriev I.V."/>
        </authorList>
    </citation>
    <scope>NUCLEOTIDE SEQUENCE [LARGE SCALE GENOMIC DNA]</scope>
    <source>
        <strain evidence="2">J235TASD1</strain>
    </source>
</reference>
<sequence length="77" mass="8550">MASSFRTTWPLPWRLTYGLPCPIPSPVVRLAGLAPCTHPRTSRMAWEPSHAPILLCLLFAACEILQSAQHDRYHGPG</sequence>
<proteinExistence type="predicted"/>
<evidence type="ECO:0000313" key="2">
    <source>
        <dbReference type="Proteomes" id="UP000070501"/>
    </source>
</evidence>
<evidence type="ECO:0000313" key="1">
    <source>
        <dbReference type="EMBL" id="KXJ97106.1"/>
    </source>
</evidence>
<dbReference type="EMBL" id="KQ964245">
    <property type="protein sequence ID" value="KXJ97106.1"/>
    <property type="molecule type" value="Genomic_DNA"/>
</dbReference>
<organism evidence="1 2">
    <name type="scientific">Microdochium bolleyi</name>
    <dbReference type="NCBI Taxonomy" id="196109"/>
    <lineage>
        <taxon>Eukaryota</taxon>
        <taxon>Fungi</taxon>
        <taxon>Dikarya</taxon>
        <taxon>Ascomycota</taxon>
        <taxon>Pezizomycotina</taxon>
        <taxon>Sordariomycetes</taxon>
        <taxon>Xylariomycetidae</taxon>
        <taxon>Xylariales</taxon>
        <taxon>Microdochiaceae</taxon>
        <taxon>Microdochium</taxon>
    </lineage>
</organism>
<gene>
    <name evidence="1" type="ORF">Micbo1qcDRAFT_155876</name>
</gene>
<dbReference type="AlphaFoldDB" id="A0A136JIZ3"/>
<accession>A0A136JIZ3</accession>
<dbReference type="InParanoid" id="A0A136JIZ3"/>
<keyword evidence="2" id="KW-1185">Reference proteome</keyword>
<name>A0A136JIZ3_9PEZI</name>